<dbReference type="Proteomes" id="UP000219335">
    <property type="component" value="Unassembled WGS sequence"/>
</dbReference>
<sequence>MATKSKESDYLDNLEPGRRLALILLSNIRDLEVVSAIINSDSLNFDQEIACFMDTLKCVNCDNEINNEGSVIYCSEYCQQIAGTIRYVRRARIGHRESEIEFQVGLGDRLNHLPNGGYPVRDRHLSKELRERIFKRDNYTCRICGKKEAQQIDHIMGSSDDPTNLQAACADCNREKAFSNTRLATAEEKKFIENLYFNMAMRIATPVPSLACDDHERWQKTEPKIRGARKKIIKNRIVK</sequence>
<accession>A0A286ALM9</accession>
<dbReference type="GO" id="GO:0003676">
    <property type="term" value="F:nucleic acid binding"/>
    <property type="evidence" value="ECO:0007669"/>
    <property type="project" value="InterPro"/>
</dbReference>
<dbReference type="SMART" id="SM00507">
    <property type="entry name" value="HNHc"/>
    <property type="match status" value="1"/>
</dbReference>
<dbReference type="InterPro" id="IPR003615">
    <property type="entry name" value="HNH_nuc"/>
</dbReference>
<feature type="domain" description="HNH nuclease" evidence="1">
    <location>
        <begin position="128"/>
        <end position="174"/>
    </location>
</feature>
<reference evidence="2 3" key="1">
    <citation type="submission" date="2017-09" db="EMBL/GenBank/DDBJ databases">
        <authorList>
            <person name="Ehlers B."/>
            <person name="Leendertz F.H."/>
        </authorList>
    </citation>
    <scope>NUCLEOTIDE SEQUENCE [LARGE SCALE GENOMIC DNA]</scope>
    <source>
        <strain evidence="2 3">Nm42</strain>
    </source>
</reference>
<dbReference type="GO" id="GO:0004519">
    <property type="term" value="F:endonuclease activity"/>
    <property type="evidence" value="ECO:0007669"/>
    <property type="project" value="UniProtKB-KW"/>
</dbReference>
<dbReference type="AlphaFoldDB" id="A0A286ALM9"/>
<dbReference type="Pfam" id="PF01844">
    <property type="entry name" value="HNH"/>
    <property type="match status" value="1"/>
</dbReference>
<dbReference type="InterPro" id="IPR002711">
    <property type="entry name" value="HNH"/>
</dbReference>
<dbReference type="Gene3D" id="1.10.30.50">
    <property type="match status" value="1"/>
</dbReference>
<keyword evidence="2" id="KW-0540">Nuclease</keyword>
<name>A0A286ALM9_9PROT</name>
<dbReference type="RefSeq" id="WP_217992375.1">
    <property type="nucleotide sequence ID" value="NZ_OCMU01000004.1"/>
</dbReference>
<evidence type="ECO:0000259" key="1">
    <source>
        <dbReference type="SMART" id="SM00507"/>
    </source>
</evidence>
<proteinExistence type="predicted"/>
<dbReference type="CDD" id="cd00085">
    <property type="entry name" value="HNHc"/>
    <property type="match status" value="1"/>
</dbReference>
<keyword evidence="2" id="KW-0378">Hydrolase</keyword>
<gene>
    <name evidence="2" type="ORF">SAMN06297164_3591</name>
</gene>
<evidence type="ECO:0000313" key="2">
    <source>
        <dbReference type="EMBL" id="SOD22794.1"/>
    </source>
</evidence>
<protein>
    <submittedName>
        <fullName evidence="2">5-methylcytosine-specific restriction endonuclease McrA</fullName>
    </submittedName>
</protein>
<dbReference type="EMBL" id="OCMU01000004">
    <property type="protein sequence ID" value="SOD22794.1"/>
    <property type="molecule type" value="Genomic_DNA"/>
</dbReference>
<dbReference type="GO" id="GO:0008270">
    <property type="term" value="F:zinc ion binding"/>
    <property type="evidence" value="ECO:0007669"/>
    <property type="project" value="InterPro"/>
</dbReference>
<evidence type="ECO:0000313" key="3">
    <source>
        <dbReference type="Proteomes" id="UP000219335"/>
    </source>
</evidence>
<keyword evidence="2" id="KW-0255">Endonuclease</keyword>
<organism evidence="2 3">
    <name type="scientific">Nitrosomonas ureae</name>
    <dbReference type="NCBI Taxonomy" id="44577"/>
    <lineage>
        <taxon>Bacteria</taxon>
        <taxon>Pseudomonadati</taxon>
        <taxon>Pseudomonadota</taxon>
        <taxon>Betaproteobacteria</taxon>
        <taxon>Nitrosomonadales</taxon>
        <taxon>Nitrosomonadaceae</taxon>
        <taxon>Nitrosomonas</taxon>
    </lineage>
</organism>